<dbReference type="EMBL" id="JAWDGP010004663">
    <property type="protein sequence ID" value="KAK3762666.1"/>
    <property type="molecule type" value="Genomic_DNA"/>
</dbReference>
<sequence length="80" mass="8322">MFRFARVSRAILTTPAVLSLGGSTAFEGDEALLQVPNLPAISKGVKPLCAKVGKPPSKLAMPFDGRDSKGRSPPKISSGV</sequence>
<dbReference type="AlphaFoldDB" id="A0AAE0Z5J2"/>
<keyword evidence="3" id="KW-1185">Reference proteome</keyword>
<protein>
    <submittedName>
        <fullName evidence="2">Uncharacterized protein</fullName>
    </submittedName>
</protein>
<dbReference type="Proteomes" id="UP001283361">
    <property type="component" value="Unassembled WGS sequence"/>
</dbReference>
<gene>
    <name evidence="2" type="ORF">RRG08_007221</name>
</gene>
<evidence type="ECO:0000313" key="2">
    <source>
        <dbReference type="EMBL" id="KAK3762666.1"/>
    </source>
</evidence>
<evidence type="ECO:0000313" key="3">
    <source>
        <dbReference type="Proteomes" id="UP001283361"/>
    </source>
</evidence>
<name>A0AAE0Z5J2_9GAST</name>
<reference evidence="2" key="1">
    <citation type="journal article" date="2023" name="G3 (Bethesda)">
        <title>A reference genome for the long-term kleptoplast-retaining sea slug Elysia crispata morphotype clarki.</title>
        <authorList>
            <person name="Eastman K.E."/>
            <person name="Pendleton A.L."/>
            <person name="Shaikh M.A."/>
            <person name="Suttiyut T."/>
            <person name="Ogas R."/>
            <person name="Tomko P."/>
            <person name="Gavelis G."/>
            <person name="Widhalm J.R."/>
            <person name="Wisecaver J.H."/>
        </authorList>
    </citation>
    <scope>NUCLEOTIDE SEQUENCE</scope>
    <source>
        <strain evidence="2">ECLA1</strain>
    </source>
</reference>
<feature type="region of interest" description="Disordered" evidence="1">
    <location>
        <begin position="57"/>
        <end position="80"/>
    </location>
</feature>
<evidence type="ECO:0000256" key="1">
    <source>
        <dbReference type="SAM" id="MobiDB-lite"/>
    </source>
</evidence>
<organism evidence="2 3">
    <name type="scientific">Elysia crispata</name>
    <name type="common">lettuce slug</name>
    <dbReference type="NCBI Taxonomy" id="231223"/>
    <lineage>
        <taxon>Eukaryota</taxon>
        <taxon>Metazoa</taxon>
        <taxon>Spiralia</taxon>
        <taxon>Lophotrochozoa</taxon>
        <taxon>Mollusca</taxon>
        <taxon>Gastropoda</taxon>
        <taxon>Heterobranchia</taxon>
        <taxon>Euthyneura</taxon>
        <taxon>Panpulmonata</taxon>
        <taxon>Sacoglossa</taxon>
        <taxon>Placobranchoidea</taxon>
        <taxon>Plakobranchidae</taxon>
        <taxon>Elysia</taxon>
    </lineage>
</organism>
<proteinExistence type="predicted"/>
<comment type="caution">
    <text evidence="2">The sequence shown here is derived from an EMBL/GenBank/DDBJ whole genome shotgun (WGS) entry which is preliminary data.</text>
</comment>
<accession>A0AAE0Z5J2</accession>